<evidence type="ECO:0000256" key="7">
    <source>
        <dbReference type="ARBA" id="ARBA00022806"/>
    </source>
</evidence>
<dbReference type="PANTHER" id="PTHR11472:SF41">
    <property type="entry name" value="ATP-DEPENDENT DNA HELICASE DDX11-RELATED"/>
    <property type="match status" value="1"/>
</dbReference>
<dbReference type="GO" id="GO:0005524">
    <property type="term" value="F:ATP binding"/>
    <property type="evidence" value="ECO:0007669"/>
    <property type="project" value="UniProtKB-KW"/>
</dbReference>
<comment type="caution">
    <text evidence="15">The sequence shown here is derived from an EMBL/GenBank/DDBJ whole genome shotgun (WGS) entry which is preliminary data.</text>
</comment>
<feature type="region of interest" description="Disordered" evidence="13">
    <location>
        <begin position="180"/>
        <end position="211"/>
    </location>
</feature>
<gene>
    <name evidence="15" type="ORF">OLEA9_A109692</name>
</gene>
<evidence type="ECO:0000313" key="15">
    <source>
        <dbReference type="EMBL" id="CAA3024047.1"/>
    </source>
</evidence>
<evidence type="ECO:0000256" key="4">
    <source>
        <dbReference type="ARBA" id="ARBA00022723"/>
    </source>
</evidence>
<proteinExistence type="inferred from homology"/>
<dbReference type="InterPro" id="IPR045028">
    <property type="entry name" value="DinG/Rad3-like"/>
</dbReference>
<keyword evidence="4" id="KW-0479">Metal-binding</keyword>
<dbReference type="InterPro" id="IPR010614">
    <property type="entry name" value="RAD3-like_helicase_DEAD"/>
</dbReference>
<dbReference type="SMART" id="SM00491">
    <property type="entry name" value="HELICc2"/>
    <property type="match status" value="1"/>
</dbReference>
<dbReference type="GO" id="GO:0006139">
    <property type="term" value="P:nucleobase-containing compound metabolic process"/>
    <property type="evidence" value="ECO:0007669"/>
    <property type="project" value="InterPro"/>
</dbReference>
<dbReference type="PROSITE" id="PS00690">
    <property type="entry name" value="DEAH_ATP_HELICASE"/>
    <property type="match status" value="1"/>
</dbReference>
<evidence type="ECO:0000256" key="6">
    <source>
        <dbReference type="ARBA" id="ARBA00022801"/>
    </source>
</evidence>
<dbReference type="GO" id="GO:0051536">
    <property type="term" value="F:iron-sulfur cluster binding"/>
    <property type="evidence" value="ECO:0007669"/>
    <property type="project" value="UniProtKB-KW"/>
</dbReference>
<feature type="domain" description="Helicase ATP-binding" evidence="14">
    <location>
        <begin position="6"/>
        <end position="440"/>
    </location>
</feature>
<keyword evidence="8" id="KW-0067">ATP-binding</keyword>
<dbReference type="GO" id="GO:0034085">
    <property type="term" value="P:establishment of sister chromatid cohesion"/>
    <property type="evidence" value="ECO:0007669"/>
    <property type="project" value="TreeGrafter"/>
</dbReference>
<keyword evidence="6" id="KW-0378">Hydrolase</keyword>
<keyword evidence="7 15" id="KW-0347">Helicase</keyword>
<evidence type="ECO:0000256" key="1">
    <source>
        <dbReference type="ARBA" id="ARBA00001966"/>
    </source>
</evidence>
<evidence type="ECO:0000259" key="14">
    <source>
        <dbReference type="PROSITE" id="PS51193"/>
    </source>
</evidence>
<comment type="subcellular location">
    <subcellularLocation>
        <location evidence="2">Nucleus</location>
    </subcellularLocation>
</comment>
<feature type="region of interest" description="Disordered" evidence="13">
    <location>
        <begin position="96"/>
        <end position="166"/>
    </location>
</feature>
<dbReference type="OrthoDB" id="267079at2759"/>
<organism evidence="15 16">
    <name type="scientific">Olea europaea subsp. europaea</name>
    <dbReference type="NCBI Taxonomy" id="158383"/>
    <lineage>
        <taxon>Eukaryota</taxon>
        <taxon>Viridiplantae</taxon>
        <taxon>Streptophyta</taxon>
        <taxon>Embryophyta</taxon>
        <taxon>Tracheophyta</taxon>
        <taxon>Spermatophyta</taxon>
        <taxon>Magnoliopsida</taxon>
        <taxon>eudicotyledons</taxon>
        <taxon>Gunneridae</taxon>
        <taxon>Pentapetalae</taxon>
        <taxon>asterids</taxon>
        <taxon>lamiids</taxon>
        <taxon>Lamiales</taxon>
        <taxon>Oleaceae</taxon>
        <taxon>Oleeae</taxon>
        <taxon>Olea</taxon>
    </lineage>
</organism>
<evidence type="ECO:0000256" key="8">
    <source>
        <dbReference type="ARBA" id="ARBA00022840"/>
    </source>
</evidence>
<protein>
    <submittedName>
        <fullName evidence="15">ATP-dependent DNA helicase DDX11</fullName>
    </submittedName>
</protein>
<evidence type="ECO:0000256" key="5">
    <source>
        <dbReference type="ARBA" id="ARBA00022741"/>
    </source>
</evidence>
<dbReference type="Gene3D" id="3.40.50.300">
    <property type="entry name" value="P-loop containing nucleotide triphosphate hydrolases"/>
    <property type="match status" value="3"/>
</dbReference>
<dbReference type="PROSITE" id="PS51193">
    <property type="entry name" value="HELICASE_ATP_BIND_2"/>
    <property type="match status" value="1"/>
</dbReference>
<accession>A0A8S0V1F0</accession>
<dbReference type="GO" id="GO:0046872">
    <property type="term" value="F:metal ion binding"/>
    <property type="evidence" value="ECO:0007669"/>
    <property type="project" value="UniProtKB-KW"/>
</dbReference>
<dbReference type="FunFam" id="3.40.50.300:FF:001250">
    <property type="entry name" value="Putative ATP-dependent RNA helicase DDX11"/>
    <property type="match status" value="1"/>
</dbReference>
<evidence type="ECO:0000256" key="13">
    <source>
        <dbReference type="SAM" id="MobiDB-lite"/>
    </source>
</evidence>
<comment type="similarity">
    <text evidence="3">Belongs to the DEAD box helicase family. DEAH subfamily. DDX11/CHL1 sub-subfamily.</text>
</comment>
<evidence type="ECO:0000313" key="16">
    <source>
        <dbReference type="Proteomes" id="UP000594638"/>
    </source>
</evidence>
<dbReference type="InterPro" id="IPR014013">
    <property type="entry name" value="Helic_SF1/SF2_ATP-bd_DinG/Rad3"/>
</dbReference>
<dbReference type="GO" id="GO:0003677">
    <property type="term" value="F:DNA binding"/>
    <property type="evidence" value="ECO:0007669"/>
    <property type="project" value="InterPro"/>
</dbReference>
<keyword evidence="16" id="KW-1185">Reference proteome</keyword>
<dbReference type="GO" id="GO:0006974">
    <property type="term" value="P:DNA damage response"/>
    <property type="evidence" value="ECO:0007669"/>
    <property type="project" value="UniProtKB-ARBA"/>
</dbReference>
<dbReference type="InterPro" id="IPR013020">
    <property type="entry name" value="Rad3/Chl1-like"/>
</dbReference>
<keyword evidence="11" id="KW-0413">Isomerase</keyword>
<comment type="cofactor">
    <cofactor evidence="1">
        <name>[4Fe-4S] cluster</name>
        <dbReference type="ChEBI" id="CHEBI:49883"/>
    </cofactor>
</comment>
<evidence type="ECO:0000256" key="11">
    <source>
        <dbReference type="ARBA" id="ARBA00023235"/>
    </source>
</evidence>
<keyword evidence="5" id="KW-0547">Nucleotide-binding</keyword>
<dbReference type="GO" id="GO:0005634">
    <property type="term" value="C:nucleus"/>
    <property type="evidence" value="ECO:0007669"/>
    <property type="project" value="UniProtKB-SubCell"/>
</dbReference>
<dbReference type="InterPro" id="IPR014001">
    <property type="entry name" value="Helicase_ATP-bd"/>
</dbReference>
<dbReference type="GO" id="GO:0003678">
    <property type="term" value="F:DNA helicase activity"/>
    <property type="evidence" value="ECO:0007669"/>
    <property type="project" value="InterPro"/>
</dbReference>
<sequence length="911" mass="102552">MEEDCQIEFPAFPYKPYPIQMDFMKFLYKSLDKGGISMLESPTGTGKTLSIICSALQWLVDKKRQESIKGALGLNLQENLGNKSCLDNDIDNEPDWMRNFVPNKESDTHEKKKPKGKKKSGVRSKDTFSKKEKEETTRDLSNSGEEKGLEGNVNKREGKNVKGNVGIDEGDEEFLLEEYESGEESDGTLKRRNSGADVCLSSDEEEEDGLGDEEDGARLKIYFCSRTHSQLSQFIKELRKTTFSSELMVVCLGSRKNFCINEEVLKLGTSTLINERCLELQKNKKNEASKTMNLGAGKRVHRTKASCGCPMLRSRKVEKEFKNEIIQLEPLDIEDLVRIGRNLGTCPYYGSRRMVPTADLVILPYQSLLSKSSRESLGLSLKNSVIIIDEAHNLADTLISMYDAKITLSQLNLLQSHLGGYFQRFRNLLGPGNRRYIQTLMVLTQAFLRVLLPDGKLANHVDPLFESEEIEISLDSSMAINEFLFSLDIDNINLVKLLQYMKESNLTHKVCGYRDKVAVAQNGSSVEDVKATTCKEESAVSCFRALADMLISLTNNDGDGRILISRPRLTCRGQEGHIKYVMLTGEKMFSEIADQAQAVVLAGGTLQPIEETKERLFPSLLPDRLHFFSCSHIIPPENILPIVVKHGPSDQSFDFSYKLRSQPNMIEELGLLLCNIVTVVPEGVIVFFSSFDYEGKVYDSWKISGMLTRIMKKKRVFREPRKNTEVEAVLREYKETIDEVSTSNPTSCNGAILFAVVGGKISEGINFSDGTGRCIIMVGLPYPSPSDIELIERVKYIEGQNPKSCVYGKHRSGDVQTGFHILRSCKGRGKEYYENLCMKAVNQSIGRAIRHINDYAAILLVDMRYASDPATIGKLPQWIKSRLVPTTENYGQVHRLLHQFFKFHISKGSNQ</sequence>
<evidence type="ECO:0000256" key="10">
    <source>
        <dbReference type="ARBA" id="ARBA00023014"/>
    </source>
</evidence>
<keyword evidence="10" id="KW-0411">Iron-sulfur</keyword>
<evidence type="ECO:0000256" key="9">
    <source>
        <dbReference type="ARBA" id="ARBA00023004"/>
    </source>
</evidence>
<dbReference type="SMART" id="SM00487">
    <property type="entry name" value="DEXDc"/>
    <property type="match status" value="1"/>
</dbReference>
<dbReference type="Pfam" id="PF06733">
    <property type="entry name" value="DEAD_2"/>
    <property type="match status" value="1"/>
</dbReference>
<dbReference type="SUPFAM" id="SSF52540">
    <property type="entry name" value="P-loop containing nucleoside triphosphate hydrolases"/>
    <property type="match status" value="1"/>
</dbReference>
<dbReference type="EMBL" id="CACTIH010009101">
    <property type="protein sequence ID" value="CAA3024047.1"/>
    <property type="molecule type" value="Genomic_DNA"/>
</dbReference>
<evidence type="ECO:0000256" key="3">
    <source>
        <dbReference type="ARBA" id="ARBA00008435"/>
    </source>
</evidence>
<keyword evidence="12" id="KW-0539">Nucleus</keyword>
<dbReference type="SMART" id="SM00488">
    <property type="entry name" value="DEXDc2"/>
    <property type="match status" value="1"/>
</dbReference>
<evidence type="ECO:0000256" key="12">
    <source>
        <dbReference type="ARBA" id="ARBA00023242"/>
    </source>
</evidence>
<evidence type="ECO:0000256" key="2">
    <source>
        <dbReference type="ARBA" id="ARBA00004123"/>
    </source>
</evidence>
<dbReference type="InterPro" id="IPR027417">
    <property type="entry name" value="P-loop_NTPase"/>
</dbReference>
<reference evidence="15 16" key="1">
    <citation type="submission" date="2019-12" db="EMBL/GenBank/DDBJ databases">
        <authorList>
            <person name="Alioto T."/>
            <person name="Alioto T."/>
            <person name="Gomez Garrido J."/>
        </authorList>
    </citation>
    <scope>NUCLEOTIDE SEQUENCE [LARGE SCALE GENOMIC DNA]</scope>
</reference>
<keyword evidence="9" id="KW-0408">Iron</keyword>
<dbReference type="PANTHER" id="PTHR11472">
    <property type="entry name" value="DNA REPAIR DEAD HELICASE RAD3/XP-D SUBFAMILY MEMBER"/>
    <property type="match status" value="1"/>
</dbReference>
<dbReference type="InterPro" id="IPR002464">
    <property type="entry name" value="DNA/RNA_helicase_DEAH_CS"/>
</dbReference>
<dbReference type="InterPro" id="IPR006554">
    <property type="entry name" value="Helicase-like_DEXD_c2"/>
</dbReference>
<dbReference type="Proteomes" id="UP000594638">
    <property type="component" value="Unassembled WGS sequence"/>
</dbReference>
<dbReference type="CDD" id="cd18788">
    <property type="entry name" value="SF2_C_XPD"/>
    <property type="match status" value="1"/>
</dbReference>
<name>A0A8S0V1F0_OLEEU</name>
<feature type="compositionally biased region" description="Acidic residues" evidence="13">
    <location>
        <begin position="202"/>
        <end position="211"/>
    </location>
</feature>
<feature type="compositionally biased region" description="Basic and acidic residues" evidence="13">
    <location>
        <begin position="123"/>
        <end position="160"/>
    </location>
</feature>
<dbReference type="Pfam" id="PF13307">
    <property type="entry name" value="Helicase_C_2"/>
    <property type="match status" value="1"/>
</dbReference>
<dbReference type="InterPro" id="IPR006555">
    <property type="entry name" value="ATP-dep_Helicase_C"/>
</dbReference>
<dbReference type="Gramene" id="OE9A109692T1">
    <property type="protein sequence ID" value="OE9A109692C1"/>
    <property type="gene ID" value="OE9A109692"/>
</dbReference>
<dbReference type="AlphaFoldDB" id="A0A8S0V1F0"/>
<dbReference type="NCBIfam" id="TIGR00604">
    <property type="entry name" value="rad3"/>
    <property type="match status" value="1"/>
</dbReference>
<feature type="compositionally biased region" description="Basic residues" evidence="13">
    <location>
        <begin position="111"/>
        <end position="122"/>
    </location>
</feature>
<dbReference type="GO" id="GO:0016818">
    <property type="term" value="F:hydrolase activity, acting on acid anhydrides, in phosphorus-containing anhydrides"/>
    <property type="evidence" value="ECO:0007669"/>
    <property type="project" value="InterPro"/>
</dbReference>